<evidence type="ECO:0000259" key="1">
    <source>
        <dbReference type="PROSITE" id="PS50940"/>
    </source>
</evidence>
<gene>
    <name evidence="2" type="ORF">B4U80_02249</name>
</gene>
<dbReference type="VEuPathDB" id="VectorBase:LDEU012346"/>
<organism evidence="2 3">
    <name type="scientific">Leptotrombidium deliense</name>
    <dbReference type="NCBI Taxonomy" id="299467"/>
    <lineage>
        <taxon>Eukaryota</taxon>
        <taxon>Metazoa</taxon>
        <taxon>Ecdysozoa</taxon>
        <taxon>Arthropoda</taxon>
        <taxon>Chelicerata</taxon>
        <taxon>Arachnida</taxon>
        <taxon>Acari</taxon>
        <taxon>Acariformes</taxon>
        <taxon>Trombidiformes</taxon>
        <taxon>Prostigmata</taxon>
        <taxon>Anystina</taxon>
        <taxon>Parasitengona</taxon>
        <taxon>Trombiculoidea</taxon>
        <taxon>Trombiculidae</taxon>
        <taxon>Leptotrombidium</taxon>
    </lineage>
</organism>
<proteinExistence type="predicted"/>
<dbReference type="AlphaFoldDB" id="A0A443RWX5"/>
<comment type="caution">
    <text evidence="2">The sequence shown here is derived from an EMBL/GenBank/DDBJ whole genome shotgun (WGS) entry which is preliminary data.</text>
</comment>
<evidence type="ECO:0000313" key="2">
    <source>
        <dbReference type="EMBL" id="RWS19694.1"/>
    </source>
</evidence>
<dbReference type="InterPro" id="IPR036508">
    <property type="entry name" value="Chitin-bd_dom_sf"/>
</dbReference>
<dbReference type="InterPro" id="IPR002557">
    <property type="entry name" value="Chitin-bd_dom"/>
</dbReference>
<accession>A0A443RWX5</accession>
<dbReference type="Pfam" id="PF01607">
    <property type="entry name" value="CBM_14"/>
    <property type="match status" value="1"/>
</dbReference>
<dbReference type="OrthoDB" id="6434376at2759"/>
<dbReference type="GO" id="GO:0008061">
    <property type="term" value="F:chitin binding"/>
    <property type="evidence" value="ECO:0007669"/>
    <property type="project" value="InterPro"/>
</dbReference>
<dbReference type="GO" id="GO:0005576">
    <property type="term" value="C:extracellular region"/>
    <property type="evidence" value="ECO:0007669"/>
    <property type="project" value="InterPro"/>
</dbReference>
<feature type="domain" description="Chitin-binding type-2" evidence="1">
    <location>
        <begin position="16"/>
        <end position="85"/>
    </location>
</feature>
<dbReference type="Gene3D" id="2.170.140.10">
    <property type="entry name" value="Chitin binding domain"/>
    <property type="match status" value="1"/>
</dbReference>
<dbReference type="EMBL" id="NCKV01023524">
    <property type="protein sequence ID" value="RWS19694.1"/>
    <property type="molecule type" value="Genomic_DNA"/>
</dbReference>
<dbReference type="PROSITE" id="PS50940">
    <property type="entry name" value="CHIT_BIND_II"/>
    <property type="match status" value="1"/>
</dbReference>
<evidence type="ECO:0000313" key="3">
    <source>
        <dbReference type="Proteomes" id="UP000288716"/>
    </source>
</evidence>
<dbReference type="STRING" id="299467.A0A443RWX5"/>
<name>A0A443RWX5_9ACAR</name>
<keyword evidence="3" id="KW-1185">Reference proteome</keyword>
<reference evidence="2 3" key="1">
    <citation type="journal article" date="2018" name="Gigascience">
        <title>Genomes of trombidid mites reveal novel predicted allergens and laterally-transferred genes associated with secondary metabolism.</title>
        <authorList>
            <person name="Dong X."/>
            <person name="Chaisiri K."/>
            <person name="Xia D."/>
            <person name="Armstrong S.D."/>
            <person name="Fang Y."/>
            <person name="Donnelly M.J."/>
            <person name="Kadowaki T."/>
            <person name="McGarry J.W."/>
            <person name="Darby A.C."/>
            <person name="Makepeace B.L."/>
        </authorList>
    </citation>
    <scope>NUCLEOTIDE SEQUENCE [LARGE SCALE GENOMIC DNA]</scope>
    <source>
        <strain evidence="2">UoL-UT</strain>
    </source>
</reference>
<protein>
    <recommendedName>
        <fullName evidence="1">Chitin-binding type-2 domain-containing protein</fullName>
    </recommendedName>
</protein>
<dbReference type="Proteomes" id="UP000288716">
    <property type="component" value="Unassembled WGS sequence"/>
</dbReference>
<dbReference type="SUPFAM" id="SSF57625">
    <property type="entry name" value="Invertebrate chitin-binding proteins"/>
    <property type="match status" value="1"/>
</dbReference>
<sequence>MLEMKVIDEIAPTNGSFSCFERTFGYYAEVKKDCKQFHLCYPEKEENEEKLIYHRITFTCDAGQVFDQRELVCVKPSNETTPCEESPKYYQELSDQVADVLLKSAPQYFQEVKENGKRKVKRRRKIKKTVN</sequence>